<feature type="compositionally biased region" description="Pro residues" evidence="12">
    <location>
        <begin position="334"/>
        <end position="343"/>
    </location>
</feature>
<dbReference type="SUPFAM" id="SSF47473">
    <property type="entry name" value="EF-hand"/>
    <property type="match status" value="1"/>
</dbReference>
<evidence type="ECO:0000256" key="1">
    <source>
        <dbReference type="ARBA" id="ARBA00000441"/>
    </source>
</evidence>
<feature type="coiled-coil region" evidence="11">
    <location>
        <begin position="1068"/>
        <end position="1158"/>
    </location>
</feature>
<dbReference type="SUPFAM" id="SSF51569">
    <property type="entry name" value="Aldolase"/>
    <property type="match status" value="1"/>
</dbReference>
<dbReference type="PROSITE" id="PS00602">
    <property type="entry name" value="ALDOLASE_CLASS_II_1"/>
    <property type="match status" value="1"/>
</dbReference>
<dbReference type="OrthoDB" id="436118at2759"/>
<evidence type="ECO:0000256" key="11">
    <source>
        <dbReference type="SAM" id="Coils"/>
    </source>
</evidence>
<evidence type="ECO:0000256" key="6">
    <source>
        <dbReference type="ARBA" id="ARBA00022723"/>
    </source>
</evidence>
<comment type="pathway">
    <text evidence="3">Carbohydrate degradation; glycolysis; D-glyceraldehyde 3-phosphate and glycerone phosphate from D-glucose: step 4/4.</text>
</comment>
<feature type="region of interest" description="Disordered" evidence="12">
    <location>
        <begin position="1675"/>
        <end position="1707"/>
    </location>
</feature>
<evidence type="ECO:0000256" key="3">
    <source>
        <dbReference type="ARBA" id="ARBA00004714"/>
    </source>
</evidence>
<comment type="similarity">
    <text evidence="4">Belongs to the class II fructose-bisphosphate aldolase family.</text>
</comment>
<dbReference type="Proteomes" id="UP000186817">
    <property type="component" value="Unassembled WGS sequence"/>
</dbReference>
<dbReference type="InterPro" id="IPR000771">
    <property type="entry name" value="FBA_II"/>
</dbReference>
<evidence type="ECO:0000256" key="5">
    <source>
        <dbReference type="ARBA" id="ARBA00013068"/>
    </source>
</evidence>
<evidence type="ECO:0000256" key="2">
    <source>
        <dbReference type="ARBA" id="ARBA00001947"/>
    </source>
</evidence>
<accession>A0A1Q9DYY5</accession>
<dbReference type="InterPro" id="IPR001680">
    <property type="entry name" value="WD40_rpt"/>
</dbReference>
<feature type="compositionally biased region" description="Polar residues" evidence="12">
    <location>
        <begin position="419"/>
        <end position="430"/>
    </location>
</feature>
<evidence type="ECO:0000313" key="14">
    <source>
        <dbReference type="EMBL" id="OLQ00349.1"/>
    </source>
</evidence>
<dbReference type="PANTHER" id="PTHR30559:SF0">
    <property type="entry name" value="FRUCTOSE-BISPHOSPHATE ALDOLASE"/>
    <property type="match status" value="1"/>
</dbReference>
<dbReference type="InterPro" id="IPR011992">
    <property type="entry name" value="EF-hand-dom_pair"/>
</dbReference>
<feature type="compositionally biased region" description="Basic residues" evidence="12">
    <location>
        <begin position="387"/>
        <end position="404"/>
    </location>
</feature>
<feature type="compositionally biased region" description="Low complexity" evidence="12">
    <location>
        <begin position="431"/>
        <end position="442"/>
    </location>
</feature>
<feature type="compositionally biased region" description="Acidic residues" evidence="12">
    <location>
        <begin position="230"/>
        <end position="294"/>
    </location>
</feature>
<dbReference type="UniPathway" id="UPA00109">
    <property type="reaction ID" value="UER00183"/>
</dbReference>
<feature type="coiled-coil region" evidence="11">
    <location>
        <begin position="809"/>
        <end position="868"/>
    </location>
</feature>
<dbReference type="InterPro" id="IPR015943">
    <property type="entry name" value="WD40/YVTN_repeat-like_dom_sf"/>
</dbReference>
<evidence type="ECO:0000256" key="12">
    <source>
        <dbReference type="SAM" id="MobiDB-lite"/>
    </source>
</evidence>
<dbReference type="InterPro" id="IPR002048">
    <property type="entry name" value="EF_hand_dom"/>
</dbReference>
<evidence type="ECO:0000259" key="13">
    <source>
        <dbReference type="PROSITE" id="PS50222"/>
    </source>
</evidence>
<dbReference type="NCBIfam" id="TIGR01520">
    <property type="entry name" value="FruBisAldo_II_A"/>
    <property type="match status" value="1"/>
</dbReference>
<comment type="catalytic activity">
    <reaction evidence="1">
        <text>beta-D-fructose 1,6-bisphosphate = D-glyceraldehyde 3-phosphate + dihydroxyacetone phosphate</text>
        <dbReference type="Rhea" id="RHEA:14729"/>
        <dbReference type="ChEBI" id="CHEBI:32966"/>
        <dbReference type="ChEBI" id="CHEBI:57642"/>
        <dbReference type="ChEBI" id="CHEBI:59776"/>
        <dbReference type="EC" id="4.1.2.13"/>
    </reaction>
</comment>
<keyword evidence="8" id="KW-0106">Calcium</keyword>
<organism evidence="14 15">
    <name type="scientific">Symbiodinium microadriaticum</name>
    <name type="common">Dinoflagellate</name>
    <name type="synonym">Zooxanthella microadriatica</name>
    <dbReference type="NCBI Taxonomy" id="2951"/>
    <lineage>
        <taxon>Eukaryota</taxon>
        <taxon>Sar</taxon>
        <taxon>Alveolata</taxon>
        <taxon>Dinophyceae</taxon>
        <taxon>Suessiales</taxon>
        <taxon>Symbiodiniaceae</taxon>
        <taxon>Symbiodinium</taxon>
    </lineage>
</organism>
<evidence type="ECO:0000256" key="10">
    <source>
        <dbReference type="ARBA" id="ARBA00023239"/>
    </source>
</evidence>
<dbReference type="InterPro" id="IPR006411">
    <property type="entry name" value="Fruct_bisP_bact"/>
</dbReference>
<dbReference type="EC" id="4.1.2.13" evidence="5"/>
<keyword evidence="7" id="KW-0862">Zinc</keyword>
<keyword evidence="10" id="KW-0456">Lyase</keyword>
<keyword evidence="6" id="KW-0479">Metal-binding</keyword>
<feature type="compositionally biased region" description="Basic and acidic residues" evidence="12">
    <location>
        <begin position="1683"/>
        <end position="1694"/>
    </location>
</feature>
<feature type="region of interest" description="Disordered" evidence="12">
    <location>
        <begin position="163"/>
        <end position="188"/>
    </location>
</feature>
<dbReference type="SUPFAM" id="SSF50978">
    <property type="entry name" value="WD40 repeat-like"/>
    <property type="match status" value="1"/>
</dbReference>
<dbReference type="InterPro" id="IPR018247">
    <property type="entry name" value="EF_Hand_1_Ca_BS"/>
</dbReference>
<proteinExistence type="inferred from homology"/>
<dbReference type="PROSITE" id="PS00806">
    <property type="entry name" value="ALDOLASE_CLASS_II_2"/>
    <property type="match status" value="1"/>
</dbReference>
<evidence type="ECO:0000256" key="4">
    <source>
        <dbReference type="ARBA" id="ARBA00005812"/>
    </source>
</evidence>
<evidence type="ECO:0000256" key="9">
    <source>
        <dbReference type="ARBA" id="ARBA00023152"/>
    </source>
</evidence>
<feature type="compositionally biased region" description="Low complexity" evidence="12">
    <location>
        <begin position="344"/>
        <end position="380"/>
    </location>
</feature>
<name>A0A1Q9DYY5_SYMMI</name>
<dbReference type="Gene3D" id="3.20.20.70">
    <property type="entry name" value="Aldolase class I"/>
    <property type="match status" value="1"/>
</dbReference>
<feature type="region of interest" description="Disordered" evidence="12">
    <location>
        <begin position="211"/>
        <end position="450"/>
    </location>
</feature>
<dbReference type="Pfam" id="PF01116">
    <property type="entry name" value="F_bP_aldolase"/>
    <property type="match status" value="1"/>
</dbReference>
<dbReference type="InterPro" id="IPR036322">
    <property type="entry name" value="WD40_repeat_dom_sf"/>
</dbReference>
<dbReference type="CDD" id="cd00946">
    <property type="entry name" value="FBP_aldolase_IIA"/>
    <property type="match status" value="1"/>
</dbReference>
<evidence type="ECO:0000256" key="8">
    <source>
        <dbReference type="ARBA" id="ARBA00022837"/>
    </source>
</evidence>
<reference evidence="14 15" key="1">
    <citation type="submission" date="2016-02" db="EMBL/GenBank/DDBJ databases">
        <title>Genome analysis of coral dinoflagellate symbionts highlights evolutionary adaptations to a symbiotic lifestyle.</title>
        <authorList>
            <person name="Aranda M."/>
            <person name="Li Y."/>
            <person name="Liew Y.J."/>
            <person name="Baumgarten S."/>
            <person name="Simakov O."/>
            <person name="Wilson M."/>
            <person name="Piel J."/>
            <person name="Ashoor H."/>
            <person name="Bougouffa S."/>
            <person name="Bajic V.B."/>
            <person name="Ryu T."/>
            <person name="Ravasi T."/>
            <person name="Bayer T."/>
            <person name="Micklem G."/>
            <person name="Kim H."/>
            <person name="Bhak J."/>
            <person name="Lajeunesse T.C."/>
            <person name="Voolstra C.R."/>
        </authorList>
    </citation>
    <scope>NUCLEOTIDE SEQUENCE [LARGE SCALE GENOMIC DNA]</scope>
    <source>
        <strain evidence="14 15">CCMP2467</strain>
    </source>
</reference>
<dbReference type="GO" id="GO:0005509">
    <property type="term" value="F:calcium ion binding"/>
    <property type="evidence" value="ECO:0007669"/>
    <property type="project" value="InterPro"/>
</dbReference>
<dbReference type="GO" id="GO:0004332">
    <property type="term" value="F:fructose-bisphosphate aldolase activity"/>
    <property type="evidence" value="ECO:0007669"/>
    <property type="project" value="UniProtKB-EC"/>
</dbReference>
<feature type="domain" description="EF-hand" evidence="13">
    <location>
        <begin position="59"/>
        <end position="94"/>
    </location>
</feature>
<keyword evidence="9" id="KW-0324">Glycolysis</keyword>
<dbReference type="GO" id="GO:0006096">
    <property type="term" value="P:glycolytic process"/>
    <property type="evidence" value="ECO:0007669"/>
    <property type="project" value="UniProtKB-UniPathway"/>
</dbReference>
<evidence type="ECO:0000256" key="7">
    <source>
        <dbReference type="ARBA" id="ARBA00022833"/>
    </source>
</evidence>
<keyword evidence="15" id="KW-1185">Reference proteome</keyword>
<evidence type="ECO:0000313" key="15">
    <source>
        <dbReference type="Proteomes" id="UP000186817"/>
    </source>
</evidence>
<dbReference type="InterPro" id="IPR013785">
    <property type="entry name" value="Aldolase_TIM"/>
</dbReference>
<dbReference type="SMART" id="SM00320">
    <property type="entry name" value="WD40"/>
    <property type="match status" value="3"/>
</dbReference>
<protein>
    <recommendedName>
        <fullName evidence="5">fructose-bisphosphate aldolase</fullName>
        <ecNumber evidence="5">4.1.2.13</ecNumber>
    </recommendedName>
</protein>
<dbReference type="PROSITE" id="PS00018">
    <property type="entry name" value="EF_HAND_1"/>
    <property type="match status" value="1"/>
</dbReference>
<dbReference type="NCBIfam" id="NF006628">
    <property type="entry name" value="PRK09197.1"/>
    <property type="match status" value="1"/>
</dbReference>
<dbReference type="Gene3D" id="2.130.10.10">
    <property type="entry name" value="YVTN repeat-like/Quinoprotein amine dehydrogenase"/>
    <property type="match status" value="1"/>
</dbReference>
<dbReference type="GO" id="GO:0008270">
    <property type="term" value="F:zinc ion binding"/>
    <property type="evidence" value="ECO:0007669"/>
    <property type="project" value="InterPro"/>
</dbReference>
<sequence>MSEPPEPTPRSLAASGPLEAAQVAELTGQVFQSLANGKDTIGIREFKSTAKFLAQLSEDFSADPEEAFSRIDENQDHRIDRAEFEQEISQIRGLLGTRKLAAALGQVQQDLQIRQSFTEEAAVESAPPEVGTLEARTQVLEQMVGYFSTLRDDYSQKLEELKQQEAMQGKARAPPRARVFAGRSKKGLSDTAKSLQNAFLGASARLEIKRQYTHQDDFDGPESHAQGQEPAEDAADDEEGEDDEGENQELEEEDASDDEDEEENEDDLEEEEDDEEDDEEGEEDDADEAQEDEATQLIAAMSAGETPSKCDLEATLPPGSIPEESQLPETTQPPAAPAGPSSPEPEATAEAEATTAEVATADVATAAAAMPVSEAPAPSAQPSGGTKKTKASKKKPKAKPKKEPKKAQPAPAPSKVDSQRPSLSGATVTEPSSTKSQSTPSKPVKKSTDEEGFRCVQTLEMGLAVRNAICIGTEVWTVDWAGNVTVRERDDATKVRSEIPTNRFVWSMLHMEPHLMWMGQEAMGISLFDTKRKEFKGSLMGGHTGGVTCLASGDALDSSEMKEGHIPRRRAWSGSNDFTIRQWTIETWHSKDPGPQVKDAFVLELGKFKVAISKGLQMHGHKNGVRCMIRIGPTLWSGSDDGTIRLWCTATGACNEVVEKAHTGSVLKLSVVRSFIWSSGIDGFIREWTIGGAERQCVRQIAPEGFAKGAYAIVPLGHEVWTCGHHPNIQVFSQSDFFKTAGHPAHDPYVSNLLTVDRIETKIVWSTSIGDKKLKVWRHTIRGEVPSVDELKAANRLFEEEEEVRAQRMDEFVKRASKLEDELAVSAEEYRAQLEALATDLAKSKAQEEELEARCKHLEDELDGIRQLFEEMGLGKLMEDPEALARFLQRARSLEKIFKDLGLEHFLDNPEALRQVLEAFADLGLEHLLKNPEELKSFLQSAKQLQEMLEAAGFGDVFGDPSKLEELKQSLDLLRRVRDLFEKYGLGDAFKDPALLEEILSRYEGLRKAFEEYGFSELFEDPYNLKGFLRNYAKLREAFKDLGLEYLLDSAAAMRDFLAGHTSGEKELLDLRAKASRLDEAEEKLRRRDEELARAREEAKQMRDRLAAFEAIGDLESIKKWKSEASELRALMRAKGNVDTELTELRALLEEKERERQEGWLLHGDSATSCRFWDIPGMKAGVVTGDLAWALLQHAKANKYAIPAFNCTSSSVINSVLEAGKELNRPVMIQFSEGGAAFVAGKSLPNEKGKLQASILGAVAGAHFVRAVAPAYGIPVIVHSDHCAKKLLPWFDGMLEADEAFFKQHGEPLFSSHMLDLSEEPDEENIAICAKYLTRMAPMKQILEMEIGITGGVEDGVDNSGAAKEKLYSTPADVFAVYKALNPISPMFTIAAAFGNVHGVYKAGNVVLKPELLEEMQVYAREQIKSTTGQDIERPLNFVFHGGSGSEKHHITTALNAGVVKMNVDTDTQWAYWEGLLKFYKAKEGYLQGQIGNPEGFYDPRKWIRECENSMVKRVKEHQLSRSAATALGTIVLKLSASSSEGIQVTEALERERMMAIKYKELDIFKLDIIARELKSLDNELGLVGKEAKFLQQSAGRLKDFGDQQQILQHGSKMLDQCVQLRSHIRDVIHKCLSETQKLHIGAPAIDDPLAAGELKDGGVMAGFVCEEVDAPVHGSSKAARLRQGDEMARERRIQSGRPSTGGRPTG</sequence>
<dbReference type="GO" id="GO:0005829">
    <property type="term" value="C:cytosol"/>
    <property type="evidence" value="ECO:0007669"/>
    <property type="project" value="TreeGrafter"/>
</dbReference>
<comment type="caution">
    <text evidence="14">The sequence shown here is derived from an EMBL/GenBank/DDBJ whole genome shotgun (WGS) entry which is preliminary data.</text>
</comment>
<dbReference type="GO" id="GO:0006094">
    <property type="term" value="P:gluconeogenesis"/>
    <property type="evidence" value="ECO:0007669"/>
    <property type="project" value="TreeGrafter"/>
</dbReference>
<keyword evidence="11" id="KW-0175">Coiled coil</keyword>
<comment type="cofactor">
    <cofactor evidence="2">
        <name>Zn(2+)</name>
        <dbReference type="ChEBI" id="CHEBI:29105"/>
    </cofactor>
</comment>
<dbReference type="PANTHER" id="PTHR30559">
    <property type="entry name" value="FRUCTOSE-BISPHOSPHATE ALDOLASE CLASS 2"/>
    <property type="match status" value="1"/>
</dbReference>
<dbReference type="EMBL" id="LSRX01000331">
    <property type="protein sequence ID" value="OLQ00349.1"/>
    <property type="molecule type" value="Genomic_DNA"/>
</dbReference>
<dbReference type="PROSITE" id="PS50222">
    <property type="entry name" value="EF_HAND_2"/>
    <property type="match status" value="1"/>
</dbReference>
<gene>
    <name evidence="14" type="primary">FBA1</name>
    <name evidence="14" type="ORF">AK812_SmicGene17006</name>
</gene>
<dbReference type="OMA" id="WIRECEN"/>
<dbReference type="NCBIfam" id="TIGR00167">
    <property type="entry name" value="cbbA"/>
    <property type="match status" value="1"/>
</dbReference>